<protein>
    <recommendedName>
        <fullName evidence="10">Mannosyltransferase</fullName>
        <ecNumber evidence="10">2.4.1.-</ecNumber>
    </recommendedName>
</protein>
<feature type="transmembrane region" description="Helical" evidence="10">
    <location>
        <begin position="314"/>
        <end position="332"/>
    </location>
</feature>
<organism evidence="11 12">
    <name type="scientific">Endocarpon pusillum</name>
    <dbReference type="NCBI Taxonomy" id="364733"/>
    <lineage>
        <taxon>Eukaryota</taxon>
        <taxon>Fungi</taxon>
        <taxon>Dikarya</taxon>
        <taxon>Ascomycota</taxon>
        <taxon>Pezizomycotina</taxon>
        <taxon>Eurotiomycetes</taxon>
        <taxon>Chaetothyriomycetidae</taxon>
        <taxon>Verrucariales</taxon>
        <taxon>Verrucariaceae</taxon>
        <taxon>Endocarpon</taxon>
    </lineage>
</organism>
<evidence type="ECO:0000256" key="10">
    <source>
        <dbReference type="RuleBase" id="RU363075"/>
    </source>
</evidence>
<evidence type="ECO:0000256" key="6">
    <source>
        <dbReference type="ARBA" id="ARBA00022692"/>
    </source>
</evidence>
<keyword evidence="4 10" id="KW-0328">Glycosyltransferase</keyword>
<feature type="transmembrane region" description="Helical" evidence="10">
    <location>
        <begin position="373"/>
        <end position="394"/>
    </location>
</feature>
<evidence type="ECO:0000256" key="9">
    <source>
        <dbReference type="ARBA" id="ARBA00023136"/>
    </source>
</evidence>
<comment type="caution">
    <text evidence="11">The sequence shown here is derived from an EMBL/GenBank/DDBJ whole genome shotgun (WGS) entry which is preliminary data.</text>
</comment>
<feature type="transmembrane region" description="Helical" evidence="10">
    <location>
        <begin position="406"/>
        <end position="426"/>
    </location>
</feature>
<keyword evidence="7 10" id="KW-0256">Endoplasmic reticulum</keyword>
<proteinExistence type="inferred from homology"/>
<evidence type="ECO:0000256" key="8">
    <source>
        <dbReference type="ARBA" id="ARBA00022989"/>
    </source>
</evidence>
<keyword evidence="9 10" id="KW-0472">Membrane</keyword>
<dbReference type="GO" id="GO:0005789">
    <property type="term" value="C:endoplasmic reticulum membrane"/>
    <property type="evidence" value="ECO:0007669"/>
    <property type="project" value="UniProtKB-SubCell"/>
</dbReference>
<evidence type="ECO:0000256" key="3">
    <source>
        <dbReference type="ARBA" id="ARBA00007063"/>
    </source>
</evidence>
<dbReference type="InterPro" id="IPR005599">
    <property type="entry name" value="GPI_mannosylTrfase"/>
</dbReference>
<feature type="transmembrane region" description="Helical" evidence="10">
    <location>
        <begin position="43"/>
        <end position="65"/>
    </location>
</feature>
<keyword evidence="8 10" id="KW-1133">Transmembrane helix</keyword>
<evidence type="ECO:0000313" key="11">
    <source>
        <dbReference type="EMBL" id="KAF7509950.1"/>
    </source>
</evidence>
<dbReference type="EMBL" id="JAACFV010000035">
    <property type="protein sequence ID" value="KAF7509950.1"/>
    <property type="molecule type" value="Genomic_DNA"/>
</dbReference>
<feature type="transmembrane region" description="Helical" evidence="10">
    <location>
        <begin position="206"/>
        <end position="239"/>
    </location>
</feature>
<dbReference type="OrthoDB" id="497541at2759"/>
<keyword evidence="12" id="KW-1185">Reference proteome</keyword>
<evidence type="ECO:0000256" key="4">
    <source>
        <dbReference type="ARBA" id="ARBA00022676"/>
    </source>
</evidence>
<keyword evidence="6 10" id="KW-0812">Transmembrane</keyword>
<dbReference type="UniPathway" id="UPA00378"/>
<dbReference type="PANTHER" id="PTHR22760:SF2">
    <property type="entry name" value="ALPHA-1,2-MANNOSYLTRANSFERASE ALG9"/>
    <property type="match status" value="1"/>
</dbReference>
<accession>A0A8H7E678</accession>
<evidence type="ECO:0000256" key="5">
    <source>
        <dbReference type="ARBA" id="ARBA00022679"/>
    </source>
</evidence>
<name>A0A8H7E678_9EURO</name>
<dbReference type="PANTHER" id="PTHR22760">
    <property type="entry name" value="GLYCOSYLTRANSFERASE"/>
    <property type="match status" value="1"/>
</dbReference>
<reference evidence="11" key="1">
    <citation type="submission" date="2020-02" db="EMBL/GenBank/DDBJ databases">
        <authorList>
            <person name="Palmer J.M."/>
        </authorList>
    </citation>
    <scope>NUCLEOTIDE SEQUENCE</scope>
    <source>
        <strain evidence="11">EPUS1.4</strain>
        <tissue evidence="11">Thallus</tissue>
    </source>
</reference>
<dbReference type="GO" id="GO:0006487">
    <property type="term" value="P:protein N-linked glycosylation"/>
    <property type="evidence" value="ECO:0007669"/>
    <property type="project" value="TreeGrafter"/>
</dbReference>
<evidence type="ECO:0000313" key="12">
    <source>
        <dbReference type="Proteomes" id="UP000606974"/>
    </source>
</evidence>
<dbReference type="AlphaFoldDB" id="A0A8H7E678"/>
<evidence type="ECO:0000256" key="7">
    <source>
        <dbReference type="ARBA" id="ARBA00022824"/>
    </source>
</evidence>
<feature type="transmembrane region" description="Helical" evidence="10">
    <location>
        <begin position="157"/>
        <end position="177"/>
    </location>
</feature>
<comment type="subcellular location">
    <subcellularLocation>
        <location evidence="1 10">Endoplasmic reticulum membrane</location>
        <topology evidence="1 10">Multi-pass membrane protein</topology>
    </subcellularLocation>
</comment>
<feature type="transmembrane region" description="Helical" evidence="10">
    <location>
        <begin position="126"/>
        <end position="145"/>
    </location>
</feature>
<feature type="transmembrane region" description="Helical" evidence="10">
    <location>
        <begin position="341"/>
        <end position="361"/>
    </location>
</feature>
<comment type="pathway">
    <text evidence="2">Protein modification; protein glycosylation.</text>
</comment>
<dbReference type="Proteomes" id="UP000606974">
    <property type="component" value="Unassembled WGS sequence"/>
</dbReference>
<dbReference type="GO" id="GO:0000026">
    <property type="term" value="F:alpha-1,2-mannosyltransferase activity"/>
    <property type="evidence" value="ECO:0007669"/>
    <property type="project" value="TreeGrafter"/>
</dbReference>
<sequence length="603" mass="68401">MAGRNVKTKSSMPLEKFIERKNESFNEKTTRAEPRAPPPQFSLPLNVAFYLCLLSHVLAAAFAPIQDCDEVFNYWEPLHYLNHGYGLQTWEYSPEFAIRSWFYIVIHAIPAKLGHLLGRSKSFEFYFLRTLLAIVCAATETRLFSAISRTLNPRIGIIYFIIVAFSPGIFYASVAYLPSTFAMYTSNLGLAAFMDWRSGPKTAQGVMWFGIGAIVGWPFSGILVAPFVFEEIVICLFTGQGYDTFRRFLDGTVRSLIALALQTAVDIFFYHDFVVVPVRLVLYNVLSGSDRGPNIFGTEPWHFYSRNLLLNFNVWYLLAIAMGPMLFLQYAFRSQATTKQTLLRTVIMITPFYIWMTIFTLQPHKEERFMYPAYPFLALNAAIGFHMILTFLGSANPKELVGRIPVQLKLAVALLTLVLSINVGLLRTIGTVTAYRAPLQVYRSLEAPGMARPGETVCLGKEWYRFPSSHFLPNGTRAKFIKSDFSGLLPGEFNEAKTGFGVFAGTWLVPAGMNDLNEEDPGKYVDIAHCTYLVDLYMPGSQSTESEPHYLMDDKTWKKISCAPFLDASRTSLLARTIWIPNLPIVPKTYQRQWGEYCLLRRR</sequence>
<evidence type="ECO:0000256" key="1">
    <source>
        <dbReference type="ARBA" id="ARBA00004477"/>
    </source>
</evidence>
<comment type="similarity">
    <text evidence="3 10">Belongs to the glycosyltransferase 22 family.</text>
</comment>
<dbReference type="Pfam" id="PF03901">
    <property type="entry name" value="Glyco_transf_22"/>
    <property type="match status" value="1"/>
</dbReference>
<evidence type="ECO:0000256" key="2">
    <source>
        <dbReference type="ARBA" id="ARBA00004922"/>
    </source>
</evidence>
<gene>
    <name evidence="11" type="ORF">GJ744_007264</name>
</gene>
<dbReference type="EC" id="2.4.1.-" evidence="10"/>
<keyword evidence="5" id="KW-0808">Transferase</keyword>